<comment type="caution">
    <text evidence="2">The sequence shown here is derived from an EMBL/GenBank/DDBJ whole genome shotgun (WGS) entry which is preliminary data.</text>
</comment>
<protein>
    <recommendedName>
        <fullName evidence="1">Bacterial repeat domain-containing protein</fullName>
    </recommendedName>
</protein>
<sequence length="256" mass="26751">AVDGSGTTEPAVGEHSYPADEVISITATSASGWDFVNWTGDVADPDSATTTVTMDSPKTVTANFELIPVTYTLTMAVDGSGTTEPAVGEHSYPADEVISITATSASGWDFVNWTGDVADPDSATTTVTMDSPKTVTANFELIPVTYTLTMAVDGSGTTEPAVGEHSYPADEVVSITATSASGWDFVNWTGDVADPDSATTTVTMDSPKTVTANFELIPPVDSFPIPLSAGWNTFSTPIALDPCTDTWDKLQEVSEL</sequence>
<gene>
    <name evidence="2" type="ORF">S03H2_54851</name>
</gene>
<feature type="non-terminal residue" evidence="2">
    <location>
        <position position="256"/>
    </location>
</feature>
<feature type="domain" description="Bacterial repeat" evidence="1">
    <location>
        <begin position="71"/>
        <end position="142"/>
    </location>
</feature>
<accession>X1JJV1</accession>
<dbReference type="EMBL" id="BARU01034999">
    <property type="protein sequence ID" value="GAH70013.1"/>
    <property type="molecule type" value="Genomic_DNA"/>
</dbReference>
<evidence type="ECO:0000313" key="2">
    <source>
        <dbReference type="EMBL" id="GAH70013.1"/>
    </source>
</evidence>
<feature type="domain" description="Bacterial repeat" evidence="1">
    <location>
        <begin position="146"/>
        <end position="217"/>
    </location>
</feature>
<dbReference type="AlphaFoldDB" id="X1JJV1"/>
<dbReference type="Pfam" id="PF18998">
    <property type="entry name" value="Flg_new_2"/>
    <property type="match status" value="3"/>
</dbReference>
<reference evidence="2" key="1">
    <citation type="journal article" date="2014" name="Front. Microbiol.">
        <title>High frequency of phylogenetically diverse reductive dehalogenase-homologous genes in deep subseafloor sedimentary metagenomes.</title>
        <authorList>
            <person name="Kawai M."/>
            <person name="Futagami T."/>
            <person name="Toyoda A."/>
            <person name="Takaki Y."/>
            <person name="Nishi S."/>
            <person name="Hori S."/>
            <person name="Arai W."/>
            <person name="Tsubouchi T."/>
            <person name="Morono Y."/>
            <person name="Uchiyama I."/>
            <person name="Ito T."/>
            <person name="Fujiyama A."/>
            <person name="Inagaki F."/>
            <person name="Takami H."/>
        </authorList>
    </citation>
    <scope>NUCLEOTIDE SEQUENCE</scope>
    <source>
        <strain evidence="2">Expedition CK06-06</strain>
    </source>
</reference>
<evidence type="ECO:0000259" key="1">
    <source>
        <dbReference type="Pfam" id="PF18998"/>
    </source>
</evidence>
<feature type="domain" description="Bacterial repeat" evidence="1">
    <location>
        <begin position="14"/>
        <end position="67"/>
    </location>
</feature>
<dbReference type="InterPro" id="IPR044060">
    <property type="entry name" value="Bacterial_rp_domain"/>
</dbReference>
<name>X1JJV1_9ZZZZ</name>
<feature type="non-terminal residue" evidence="2">
    <location>
        <position position="1"/>
    </location>
</feature>
<organism evidence="2">
    <name type="scientific">marine sediment metagenome</name>
    <dbReference type="NCBI Taxonomy" id="412755"/>
    <lineage>
        <taxon>unclassified sequences</taxon>
        <taxon>metagenomes</taxon>
        <taxon>ecological metagenomes</taxon>
    </lineage>
</organism>
<proteinExistence type="predicted"/>